<dbReference type="InterPro" id="IPR001845">
    <property type="entry name" value="HTH_ArsR_DNA-bd_dom"/>
</dbReference>
<gene>
    <name evidence="5" type="ORF">ENV54_05555</name>
</gene>
<sequence length="175" mass="20140">MEREEIPELWMAEKLFFECEDMALDKDIFVRKLSLVRLLANDRKNTMRHFLNVVRALGDENRLRVLLALRSRELCVCQIVELLGLAPSTVSQHMSILKRAGLVDTRKSGRLIFYQWPTAATNAEAKGALEWLSSCLSQDTVVTRDERRLKDVLDMDIQMLCAKCKMGRKVAGERQ</sequence>
<evidence type="ECO:0000256" key="1">
    <source>
        <dbReference type="ARBA" id="ARBA00023015"/>
    </source>
</evidence>
<dbReference type="GO" id="GO:0003677">
    <property type="term" value="F:DNA binding"/>
    <property type="evidence" value="ECO:0007669"/>
    <property type="project" value="UniProtKB-KW"/>
</dbReference>
<organism evidence="5">
    <name type="scientific">Desulfomonile tiedjei</name>
    <dbReference type="NCBI Taxonomy" id="2358"/>
    <lineage>
        <taxon>Bacteria</taxon>
        <taxon>Pseudomonadati</taxon>
        <taxon>Thermodesulfobacteriota</taxon>
        <taxon>Desulfomonilia</taxon>
        <taxon>Desulfomonilales</taxon>
        <taxon>Desulfomonilaceae</taxon>
        <taxon>Desulfomonile</taxon>
    </lineage>
</organism>
<keyword evidence="1" id="KW-0805">Transcription regulation</keyword>
<dbReference type="InterPro" id="IPR051011">
    <property type="entry name" value="Metal_resp_trans_reg"/>
</dbReference>
<dbReference type="PANTHER" id="PTHR43132">
    <property type="entry name" value="ARSENICAL RESISTANCE OPERON REPRESSOR ARSR-RELATED"/>
    <property type="match status" value="1"/>
</dbReference>
<reference evidence="5" key="1">
    <citation type="journal article" date="2020" name="mSystems">
        <title>Genome- and Community-Level Interaction Insights into Carbon Utilization and Element Cycling Functions of Hydrothermarchaeota in Hydrothermal Sediment.</title>
        <authorList>
            <person name="Zhou Z."/>
            <person name="Liu Y."/>
            <person name="Xu W."/>
            <person name="Pan J."/>
            <person name="Luo Z.H."/>
            <person name="Li M."/>
        </authorList>
    </citation>
    <scope>NUCLEOTIDE SEQUENCE [LARGE SCALE GENOMIC DNA]</scope>
    <source>
        <strain evidence="5">SpSt-769</strain>
    </source>
</reference>
<keyword evidence="2" id="KW-0238">DNA-binding</keyword>
<dbReference type="GO" id="GO:0003700">
    <property type="term" value="F:DNA-binding transcription factor activity"/>
    <property type="evidence" value="ECO:0007669"/>
    <property type="project" value="InterPro"/>
</dbReference>
<dbReference type="InterPro" id="IPR011991">
    <property type="entry name" value="ArsR-like_HTH"/>
</dbReference>
<dbReference type="PRINTS" id="PR00778">
    <property type="entry name" value="HTHARSR"/>
</dbReference>
<dbReference type="InterPro" id="IPR036388">
    <property type="entry name" value="WH-like_DNA-bd_sf"/>
</dbReference>
<dbReference type="EMBL" id="DTGT01000174">
    <property type="protein sequence ID" value="HGH60747.1"/>
    <property type="molecule type" value="Genomic_DNA"/>
</dbReference>
<protein>
    <submittedName>
        <fullName evidence="5">ArsR family transcriptional regulator</fullName>
    </submittedName>
</protein>
<dbReference type="SUPFAM" id="SSF46785">
    <property type="entry name" value="Winged helix' DNA-binding domain"/>
    <property type="match status" value="1"/>
</dbReference>
<evidence type="ECO:0000313" key="5">
    <source>
        <dbReference type="EMBL" id="HGH60747.1"/>
    </source>
</evidence>
<dbReference type="PROSITE" id="PS50987">
    <property type="entry name" value="HTH_ARSR_2"/>
    <property type="match status" value="1"/>
</dbReference>
<dbReference type="Pfam" id="PF01022">
    <property type="entry name" value="HTH_5"/>
    <property type="match status" value="1"/>
</dbReference>
<keyword evidence="3" id="KW-0804">Transcription</keyword>
<evidence type="ECO:0000259" key="4">
    <source>
        <dbReference type="PROSITE" id="PS50987"/>
    </source>
</evidence>
<dbReference type="AlphaFoldDB" id="A0A7C4ARS3"/>
<evidence type="ECO:0000256" key="3">
    <source>
        <dbReference type="ARBA" id="ARBA00023163"/>
    </source>
</evidence>
<name>A0A7C4ARS3_9BACT</name>
<dbReference type="Gene3D" id="1.10.10.10">
    <property type="entry name" value="Winged helix-like DNA-binding domain superfamily/Winged helix DNA-binding domain"/>
    <property type="match status" value="1"/>
</dbReference>
<proteinExistence type="predicted"/>
<dbReference type="CDD" id="cd00090">
    <property type="entry name" value="HTH_ARSR"/>
    <property type="match status" value="1"/>
</dbReference>
<evidence type="ECO:0000256" key="2">
    <source>
        <dbReference type="ARBA" id="ARBA00023125"/>
    </source>
</evidence>
<feature type="domain" description="HTH arsR-type" evidence="4">
    <location>
        <begin position="42"/>
        <end position="136"/>
    </location>
</feature>
<dbReference type="InterPro" id="IPR036390">
    <property type="entry name" value="WH_DNA-bd_sf"/>
</dbReference>
<dbReference type="PANTHER" id="PTHR43132:SF2">
    <property type="entry name" value="ARSENICAL RESISTANCE OPERON REPRESSOR ARSR-RELATED"/>
    <property type="match status" value="1"/>
</dbReference>
<dbReference type="NCBIfam" id="NF033788">
    <property type="entry name" value="HTH_metalloreg"/>
    <property type="match status" value="1"/>
</dbReference>
<dbReference type="SMART" id="SM00418">
    <property type="entry name" value="HTH_ARSR"/>
    <property type="match status" value="1"/>
</dbReference>
<accession>A0A7C4ARS3</accession>
<comment type="caution">
    <text evidence="5">The sequence shown here is derived from an EMBL/GenBank/DDBJ whole genome shotgun (WGS) entry which is preliminary data.</text>
</comment>